<dbReference type="GO" id="GO:0005524">
    <property type="term" value="F:ATP binding"/>
    <property type="evidence" value="ECO:0007669"/>
    <property type="project" value="UniProtKB-UniRule"/>
</dbReference>
<keyword evidence="4 8" id="KW-0547">Nucleotide-binding</keyword>
<dbReference type="Gene3D" id="3.40.50.300">
    <property type="entry name" value="P-loop containing nucleotide triphosphate hydrolases"/>
    <property type="match status" value="1"/>
</dbReference>
<dbReference type="HOGENOM" id="CLU_057180_1_2_6"/>
<comment type="function">
    <text evidence="8">Catalyzes the phosphorylation of the 3'-hydroxyl group of dephosphocoenzyme A to form coenzyme A.</text>
</comment>
<protein>
    <recommendedName>
        <fullName evidence="8 9">Dephospho-CoA kinase</fullName>
        <ecNumber evidence="8 9">2.7.1.24</ecNumber>
    </recommendedName>
    <alternativeName>
        <fullName evidence="8">Dephosphocoenzyme A kinase</fullName>
    </alternativeName>
</protein>
<evidence type="ECO:0000256" key="5">
    <source>
        <dbReference type="ARBA" id="ARBA00022777"/>
    </source>
</evidence>
<evidence type="ECO:0000256" key="6">
    <source>
        <dbReference type="ARBA" id="ARBA00022840"/>
    </source>
</evidence>
<evidence type="ECO:0000256" key="9">
    <source>
        <dbReference type="NCBIfam" id="TIGR00152"/>
    </source>
</evidence>
<evidence type="ECO:0000313" key="11">
    <source>
        <dbReference type="Proteomes" id="UP000034085"/>
    </source>
</evidence>
<dbReference type="RefSeq" id="WP_046475508.1">
    <property type="nucleotide sequence ID" value="NZ_CP011132.1"/>
</dbReference>
<gene>
    <name evidence="8 10" type="primary">coaE</name>
    <name evidence="10" type="ORF">F384_00515</name>
</gene>
<comment type="catalytic activity">
    <reaction evidence="8">
        <text>3'-dephospho-CoA + ATP = ADP + CoA + H(+)</text>
        <dbReference type="Rhea" id="RHEA:18245"/>
        <dbReference type="ChEBI" id="CHEBI:15378"/>
        <dbReference type="ChEBI" id="CHEBI:30616"/>
        <dbReference type="ChEBI" id="CHEBI:57287"/>
        <dbReference type="ChEBI" id="CHEBI:57328"/>
        <dbReference type="ChEBI" id="CHEBI:456216"/>
        <dbReference type="EC" id="2.7.1.24"/>
    </reaction>
</comment>
<comment type="pathway">
    <text evidence="8">Cofactor biosynthesis; coenzyme A biosynthesis; CoA from (R)-pantothenate: step 5/5.</text>
</comment>
<dbReference type="CDD" id="cd02022">
    <property type="entry name" value="DPCK"/>
    <property type="match status" value="1"/>
</dbReference>
<dbReference type="EMBL" id="CP011132">
    <property type="protein sequence ID" value="AKE57732.1"/>
    <property type="molecule type" value="Genomic_DNA"/>
</dbReference>
<dbReference type="Pfam" id="PF01121">
    <property type="entry name" value="CoaE"/>
    <property type="match status" value="1"/>
</dbReference>
<dbReference type="InterPro" id="IPR027417">
    <property type="entry name" value="P-loop_NTPase"/>
</dbReference>
<dbReference type="KEGG" id="cama:F384_00515"/>
<name>A0A0F6TSJ0_CITAM</name>
<keyword evidence="6 8" id="KW-0067">ATP-binding</keyword>
<dbReference type="EC" id="2.7.1.24" evidence="8 9"/>
<dbReference type="PROSITE" id="PS51219">
    <property type="entry name" value="DPCK"/>
    <property type="match status" value="1"/>
</dbReference>
<keyword evidence="2 8" id="KW-0963">Cytoplasm</keyword>
<dbReference type="UniPathway" id="UPA00241">
    <property type="reaction ID" value="UER00356"/>
</dbReference>
<evidence type="ECO:0000256" key="1">
    <source>
        <dbReference type="ARBA" id="ARBA00009018"/>
    </source>
</evidence>
<evidence type="ECO:0000313" key="10">
    <source>
        <dbReference type="EMBL" id="AKE57732.1"/>
    </source>
</evidence>
<keyword evidence="7 8" id="KW-0173">Coenzyme A biosynthesis</keyword>
<dbReference type="GO" id="GO:0005737">
    <property type="term" value="C:cytoplasm"/>
    <property type="evidence" value="ECO:0007669"/>
    <property type="project" value="UniProtKB-SubCell"/>
</dbReference>
<dbReference type="PANTHER" id="PTHR10695">
    <property type="entry name" value="DEPHOSPHO-COA KINASE-RELATED"/>
    <property type="match status" value="1"/>
</dbReference>
<dbReference type="HAMAP" id="MF_00376">
    <property type="entry name" value="Dephospho_CoA_kinase"/>
    <property type="match status" value="1"/>
</dbReference>
<dbReference type="SUPFAM" id="SSF52540">
    <property type="entry name" value="P-loop containing nucleoside triphosphate hydrolases"/>
    <property type="match status" value="1"/>
</dbReference>
<evidence type="ECO:0000256" key="4">
    <source>
        <dbReference type="ARBA" id="ARBA00022741"/>
    </source>
</evidence>
<dbReference type="OrthoDB" id="9812943at2"/>
<keyword evidence="5 8" id="KW-0418">Kinase</keyword>
<comment type="subcellular location">
    <subcellularLocation>
        <location evidence="8">Cytoplasm</location>
    </subcellularLocation>
</comment>
<proteinExistence type="inferred from homology"/>
<dbReference type="AlphaFoldDB" id="A0A0F6TSJ0"/>
<dbReference type="NCBIfam" id="TIGR00152">
    <property type="entry name" value="dephospho-CoA kinase"/>
    <property type="match status" value="1"/>
</dbReference>
<dbReference type="PATRIC" id="fig|1261127.3.peg.107"/>
<comment type="similarity">
    <text evidence="1 8">Belongs to the CoaE family.</text>
</comment>
<dbReference type="PANTHER" id="PTHR10695:SF46">
    <property type="entry name" value="BIFUNCTIONAL COENZYME A SYNTHASE-RELATED"/>
    <property type="match status" value="1"/>
</dbReference>
<reference evidence="10 11" key="1">
    <citation type="journal article" date="2013" name="Appl. Microbiol. Biotechnol.">
        <title>Glycerol assimilation and production of 1,3-propanediol by Citrobacter amalonaticus Y19.</title>
        <authorList>
            <person name="Ainala S.K."/>
            <person name="Ashok S."/>
            <person name="Ko Y."/>
            <person name="Park S."/>
        </authorList>
    </citation>
    <scope>NUCLEOTIDE SEQUENCE [LARGE SCALE GENOMIC DNA]</scope>
    <source>
        <strain evidence="10 11">Y19</strain>
    </source>
</reference>
<dbReference type="GO" id="GO:0004140">
    <property type="term" value="F:dephospho-CoA kinase activity"/>
    <property type="evidence" value="ECO:0007669"/>
    <property type="project" value="UniProtKB-UniRule"/>
</dbReference>
<organism evidence="10 11">
    <name type="scientific">Citrobacter amalonaticus Y19</name>
    <dbReference type="NCBI Taxonomy" id="1261127"/>
    <lineage>
        <taxon>Bacteria</taxon>
        <taxon>Pseudomonadati</taxon>
        <taxon>Pseudomonadota</taxon>
        <taxon>Gammaproteobacteria</taxon>
        <taxon>Enterobacterales</taxon>
        <taxon>Enterobacteriaceae</taxon>
        <taxon>Citrobacter</taxon>
    </lineage>
</organism>
<dbReference type="Proteomes" id="UP000034085">
    <property type="component" value="Chromosome"/>
</dbReference>
<sequence length="206" mass="22840">MRYTVALTGGIGSGKSTVANAFADLGIQIIDADIIARQVVEPGKPALDAIAEHFGPELITADGTLHRRLLRERIFARPQEKAWLNALLHPLIQQETRRQFQQATSAYVLWVVPLLVENGLYRQANRVLVVDVTVETQLSRTMQRDDVTRAHVEQILAAQASREARLAVADDVIDNNGAPDSIMSDVARLHARYLQLASQFVSQEKP</sequence>
<evidence type="ECO:0000256" key="8">
    <source>
        <dbReference type="HAMAP-Rule" id="MF_00376"/>
    </source>
</evidence>
<accession>A0A0F6TSJ0</accession>
<feature type="binding site" evidence="8">
    <location>
        <begin position="12"/>
        <end position="17"/>
    </location>
    <ligand>
        <name>ATP</name>
        <dbReference type="ChEBI" id="CHEBI:30616"/>
    </ligand>
</feature>
<evidence type="ECO:0000256" key="7">
    <source>
        <dbReference type="ARBA" id="ARBA00022993"/>
    </source>
</evidence>
<keyword evidence="3 8" id="KW-0808">Transferase</keyword>
<dbReference type="GO" id="GO:0015937">
    <property type="term" value="P:coenzyme A biosynthetic process"/>
    <property type="evidence" value="ECO:0007669"/>
    <property type="project" value="UniProtKB-UniRule"/>
</dbReference>
<evidence type="ECO:0000256" key="3">
    <source>
        <dbReference type="ARBA" id="ARBA00022679"/>
    </source>
</evidence>
<dbReference type="InterPro" id="IPR001977">
    <property type="entry name" value="Depp_CoAkinase"/>
</dbReference>
<evidence type="ECO:0000256" key="2">
    <source>
        <dbReference type="ARBA" id="ARBA00022490"/>
    </source>
</evidence>
<dbReference type="FunFam" id="3.40.50.300:FF:000518">
    <property type="entry name" value="Dephospho-CoA kinase"/>
    <property type="match status" value="1"/>
</dbReference>